<feature type="domain" description="Sialidase" evidence="1">
    <location>
        <begin position="1"/>
        <end position="213"/>
    </location>
</feature>
<dbReference type="Pfam" id="PF13859">
    <property type="entry name" value="BNR_3"/>
    <property type="match status" value="1"/>
</dbReference>
<dbReference type="GO" id="GO:0004308">
    <property type="term" value="F:exo-alpha-sialidase activity"/>
    <property type="evidence" value="ECO:0007669"/>
    <property type="project" value="InterPro"/>
</dbReference>
<dbReference type="CDD" id="cd15482">
    <property type="entry name" value="Sialidase_non-viral"/>
    <property type="match status" value="1"/>
</dbReference>
<dbReference type="Gene3D" id="2.120.10.10">
    <property type="match status" value="1"/>
</dbReference>
<evidence type="ECO:0000313" key="3">
    <source>
        <dbReference type="Proteomes" id="UP000007350"/>
    </source>
</evidence>
<protein>
    <submittedName>
        <fullName evidence="2">Trans-sialidase, putative</fullName>
    </submittedName>
</protein>
<feature type="non-terminal residue" evidence="2">
    <location>
        <position position="239"/>
    </location>
</feature>
<dbReference type="Proteomes" id="UP000007350">
    <property type="component" value="Unassembled WGS sequence"/>
</dbReference>
<keyword evidence="3" id="KW-1185">Reference proteome</keyword>
<dbReference type="SUPFAM" id="SSF50939">
    <property type="entry name" value="Sialidases"/>
    <property type="match status" value="1"/>
</dbReference>
<reference evidence="2 3" key="1">
    <citation type="journal article" date="2012" name="BMC Genomics">
        <title>Comparative genomic analysis of human infective Trypanosoma cruzi lineages with the bat-restricted subspecies T. cruzi marinkellei.</title>
        <authorList>
            <person name="Franzen O."/>
            <person name="Talavera-Lopez C."/>
            <person name="Ochaya S."/>
            <person name="Butler C.E."/>
            <person name="Messenger L.A."/>
            <person name="Lewis M.D."/>
            <person name="Llewellyn M.S."/>
            <person name="Marinkelle C.J."/>
            <person name="Tyler K.M."/>
            <person name="Miles M.A."/>
            <person name="Andersson B."/>
        </authorList>
    </citation>
    <scope>NUCLEOTIDE SEQUENCE [LARGE SCALE GENOMIC DNA]</scope>
    <source>
        <strain evidence="2 3">B7</strain>
    </source>
</reference>
<accession>K2MT69</accession>
<dbReference type="AlphaFoldDB" id="K2MT69"/>
<dbReference type="PRINTS" id="PR01803">
    <property type="entry name" value="TCSIALIDASE"/>
</dbReference>
<sequence length="239" mass="26199">WNETHVVKPQGKGYSHSLTELLGGGGSGAVMRDGALVFPMQAKYKDGTSVLLSMRLPNSGNKWELSSNKPGKGCMDPSVAKWKDEYGEYLFMMAHCAGGYYDIYGSTADGVNWYPLGQPITRVWGNSRDRVGYGVRSGFATAIIEKKTVMLVTAPVYAAKEDNKGGKGRLHLWVTDNARVHDVGPVSREDDDAAVSSLLLKGNDNKELISLYENKKSDGSYNLVAVRLDDKMERIKEAV</sequence>
<gene>
    <name evidence="2" type="ORF">MOQ_007361</name>
</gene>
<dbReference type="EMBL" id="AHKC01014619">
    <property type="protein sequence ID" value="EKF28874.1"/>
    <property type="molecule type" value="Genomic_DNA"/>
</dbReference>
<proteinExistence type="predicted"/>
<name>K2MT69_TRYCR</name>
<evidence type="ECO:0000259" key="1">
    <source>
        <dbReference type="Pfam" id="PF13859"/>
    </source>
</evidence>
<feature type="non-terminal residue" evidence="2">
    <location>
        <position position="1"/>
    </location>
</feature>
<dbReference type="InterPro" id="IPR011040">
    <property type="entry name" value="Sialidase"/>
</dbReference>
<dbReference type="OrthoDB" id="252632at2759"/>
<organism evidence="2 3">
    <name type="scientific">Trypanosoma cruzi marinkellei</name>
    <dbReference type="NCBI Taxonomy" id="85056"/>
    <lineage>
        <taxon>Eukaryota</taxon>
        <taxon>Discoba</taxon>
        <taxon>Euglenozoa</taxon>
        <taxon>Kinetoplastea</taxon>
        <taxon>Metakinetoplastina</taxon>
        <taxon>Trypanosomatida</taxon>
        <taxon>Trypanosomatidae</taxon>
        <taxon>Trypanosoma</taxon>
        <taxon>Schizotrypanum</taxon>
    </lineage>
</organism>
<dbReference type="InterPro" id="IPR008377">
    <property type="entry name" value="Sialidase_trypan"/>
</dbReference>
<dbReference type="InterPro" id="IPR036278">
    <property type="entry name" value="Sialidase_sf"/>
</dbReference>
<evidence type="ECO:0000313" key="2">
    <source>
        <dbReference type="EMBL" id="EKF28874.1"/>
    </source>
</evidence>
<comment type="caution">
    <text evidence="2">The sequence shown here is derived from an EMBL/GenBank/DDBJ whole genome shotgun (WGS) entry which is preliminary data.</text>
</comment>